<dbReference type="InterPro" id="IPR040758">
    <property type="entry name" value="PrmC_N"/>
</dbReference>
<dbReference type="PROSITE" id="PS00092">
    <property type="entry name" value="N6_MTASE"/>
    <property type="match status" value="1"/>
</dbReference>
<evidence type="ECO:0000259" key="7">
    <source>
        <dbReference type="Pfam" id="PF17827"/>
    </source>
</evidence>
<feature type="binding site" evidence="5">
    <location>
        <position position="146"/>
    </location>
    <ligand>
        <name>S-adenosyl-L-methionine</name>
        <dbReference type="ChEBI" id="CHEBI:59789"/>
    </ligand>
</feature>
<dbReference type="KEGG" id="dko:I596_741"/>
<dbReference type="SUPFAM" id="SSF53335">
    <property type="entry name" value="S-adenosyl-L-methionine-dependent methyltransferases"/>
    <property type="match status" value="1"/>
</dbReference>
<keyword evidence="2 5" id="KW-0808">Transferase</keyword>
<dbReference type="FunFam" id="3.40.50.150:FF:000053">
    <property type="entry name" value="Release factor glutamine methyltransferase"/>
    <property type="match status" value="1"/>
</dbReference>
<comment type="function">
    <text evidence="5">Methylates the class 1 translation termination release factors RF1/PrfA and RF2/PrfB on the glutamine residue of the universally conserved GGQ motif.</text>
</comment>
<accession>A0A160DRJ9</accession>
<dbReference type="NCBIfam" id="TIGR03534">
    <property type="entry name" value="RF_mod_PrmC"/>
    <property type="match status" value="1"/>
</dbReference>
<dbReference type="PATRIC" id="fig|1300342.3.peg.728"/>
<dbReference type="EMBL" id="CP015249">
    <property type="protein sequence ID" value="ANB16777.1"/>
    <property type="molecule type" value="Genomic_DNA"/>
</dbReference>
<dbReference type="Proteomes" id="UP000076830">
    <property type="component" value="Chromosome"/>
</dbReference>
<evidence type="ECO:0000256" key="2">
    <source>
        <dbReference type="ARBA" id="ARBA00022679"/>
    </source>
</evidence>
<name>A0A160DRJ9_9GAMM</name>
<dbReference type="GO" id="GO:0102559">
    <property type="term" value="F:peptide chain release factor N(5)-glutamine methyltransferase activity"/>
    <property type="evidence" value="ECO:0007669"/>
    <property type="project" value="UniProtKB-EC"/>
</dbReference>
<comment type="catalytic activity">
    <reaction evidence="4 5">
        <text>L-glutaminyl-[peptide chain release factor] + S-adenosyl-L-methionine = N(5)-methyl-L-glutaminyl-[peptide chain release factor] + S-adenosyl-L-homocysteine + H(+)</text>
        <dbReference type="Rhea" id="RHEA:42896"/>
        <dbReference type="Rhea" id="RHEA-COMP:10271"/>
        <dbReference type="Rhea" id="RHEA-COMP:10272"/>
        <dbReference type="ChEBI" id="CHEBI:15378"/>
        <dbReference type="ChEBI" id="CHEBI:30011"/>
        <dbReference type="ChEBI" id="CHEBI:57856"/>
        <dbReference type="ChEBI" id="CHEBI:59789"/>
        <dbReference type="ChEBI" id="CHEBI:61891"/>
        <dbReference type="EC" id="2.1.1.297"/>
    </reaction>
</comment>
<evidence type="ECO:0000256" key="3">
    <source>
        <dbReference type="ARBA" id="ARBA00022691"/>
    </source>
</evidence>
<dbReference type="Gene3D" id="1.10.8.10">
    <property type="entry name" value="DNA helicase RuvA subunit, C-terminal domain"/>
    <property type="match status" value="1"/>
</dbReference>
<dbReference type="RefSeq" id="WP_067644230.1">
    <property type="nucleotide sequence ID" value="NZ_CP015249.1"/>
</dbReference>
<dbReference type="HAMAP" id="MF_02126">
    <property type="entry name" value="RF_methyltr_PrmC"/>
    <property type="match status" value="1"/>
</dbReference>
<dbReference type="GO" id="GO:0003676">
    <property type="term" value="F:nucleic acid binding"/>
    <property type="evidence" value="ECO:0007669"/>
    <property type="project" value="InterPro"/>
</dbReference>
<dbReference type="InterPro" id="IPR019874">
    <property type="entry name" value="RF_methyltr_PrmC"/>
</dbReference>
<evidence type="ECO:0000256" key="5">
    <source>
        <dbReference type="HAMAP-Rule" id="MF_02126"/>
    </source>
</evidence>
<feature type="binding site" evidence="5">
    <location>
        <begin position="123"/>
        <end position="127"/>
    </location>
    <ligand>
        <name>S-adenosyl-L-methionine</name>
        <dbReference type="ChEBI" id="CHEBI:59789"/>
    </ligand>
</feature>
<gene>
    <name evidence="5" type="primary">prmC</name>
    <name evidence="8" type="ORF">I596_741</name>
</gene>
<dbReference type="GO" id="GO:0032259">
    <property type="term" value="P:methylation"/>
    <property type="evidence" value="ECO:0007669"/>
    <property type="project" value="UniProtKB-KW"/>
</dbReference>
<keyword evidence="9" id="KW-1185">Reference proteome</keyword>
<dbReference type="PANTHER" id="PTHR18895">
    <property type="entry name" value="HEMK METHYLTRANSFERASE"/>
    <property type="match status" value="1"/>
</dbReference>
<evidence type="ECO:0000313" key="8">
    <source>
        <dbReference type="EMBL" id="ANB16777.1"/>
    </source>
</evidence>
<reference evidence="8 9" key="1">
    <citation type="submission" date="2016-04" db="EMBL/GenBank/DDBJ databases">
        <title>Complete genome sequence of Dokdonella koreensis DS-123T.</title>
        <authorList>
            <person name="Kim J.F."/>
            <person name="Lee H."/>
            <person name="Kwak M.-J."/>
        </authorList>
    </citation>
    <scope>NUCLEOTIDE SEQUENCE [LARGE SCALE GENOMIC DNA]</scope>
    <source>
        <strain evidence="8 9">DS-123</strain>
    </source>
</reference>
<keyword evidence="1 5" id="KW-0489">Methyltransferase</keyword>
<dbReference type="STRING" id="1300342.I596_741"/>
<dbReference type="PANTHER" id="PTHR18895:SF74">
    <property type="entry name" value="MTRF1L RELEASE FACTOR GLUTAMINE METHYLTRANSFERASE"/>
    <property type="match status" value="1"/>
</dbReference>
<dbReference type="InterPro" id="IPR050320">
    <property type="entry name" value="N5-glutamine_MTase"/>
</dbReference>
<feature type="binding site" evidence="5">
    <location>
        <position position="189"/>
    </location>
    <ligand>
        <name>S-adenosyl-L-methionine</name>
        <dbReference type="ChEBI" id="CHEBI:59789"/>
    </ligand>
</feature>
<comment type="similarity">
    <text evidence="5">Belongs to the protein N5-glutamine methyltransferase family. PrmC subfamily.</text>
</comment>
<dbReference type="AlphaFoldDB" id="A0A160DRJ9"/>
<evidence type="ECO:0000259" key="6">
    <source>
        <dbReference type="Pfam" id="PF05175"/>
    </source>
</evidence>
<proteinExistence type="inferred from homology"/>
<dbReference type="CDD" id="cd02440">
    <property type="entry name" value="AdoMet_MTases"/>
    <property type="match status" value="1"/>
</dbReference>
<dbReference type="InterPro" id="IPR004556">
    <property type="entry name" value="HemK-like"/>
</dbReference>
<organism evidence="8 9">
    <name type="scientific">Dokdonella koreensis DS-123</name>
    <dbReference type="NCBI Taxonomy" id="1300342"/>
    <lineage>
        <taxon>Bacteria</taxon>
        <taxon>Pseudomonadati</taxon>
        <taxon>Pseudomonadota</taxon>
        <taxon>Gammaproteobacteria</taxon>
        <taxon>Lysobacterales</taxon>
        <taxon>Rhodanobacteraceae</taxon>
        <taxon>Dokdonella</taxon>
    </lineage>
</organism>
<sequence length="283" mass="29570">MSDPAPTIRQLLAAAATCLAAAESARSEAELLLAAVLDRPRAWLYAHDRDVAPPAVAAGFAALLTRRAAGEPLAYLTGKRGFWTLDLAVTPDVLIPRADTERLVELALQRIAPESDVAVADLGTGSGAIALALASERPRARILATDLSAAALGVARTNAARLGIANVEFVRGDWAGALGTRRFALIASNPPYIRADDPHLGQGDLRHEPLSALASGEDGLDAIRAIVAAAPAHLDPGGWLLLEHGYDQGAAVRALLEAHGLVQVATAQDLEARDRVSLGQRPE</sequence>
<protein>
    <recommendedName>
        <fullName evidence="5">Release factor glutamine methyltransferase</fullName>
        <shortName evidence="5">RF MTase</shortName>
        <ecNumber evidence="5">2.1.1.297</ecNumber>
    </recommendedName>
    <alternativeName>
        <fullName evidence="5">N5-glutamine methyltransferase PrmC</fullName>
    </alternativeName>
    <alternativeName>
        <fullName evidence="5">Protein-(glutamine-N5) MTase PrmC</fullName>
    </alternativeName>
    <alternativeName>
        <fullName evidence="5">Protein-glutamine N-methyltransferase PrmC</fullName>
    </alternativeName>
</protein>
<feature type="binding site" evidence="5">
    <location>
        <begin position="189"/>
        <end position="192"/>
    </location>
    <ligand>
        <name>substrate</name>
    </ligand>
</feature>
<dbReference type="Pfam" id="PF17827">
    <property type="entry name" value="PrmC_N"/>
    <property type="match status" value="1"/>
</dbReference>
<dbReference type="InterPro" id="IPR002052">
    <property type="entry name" value="DNA_methylase_N6_adenine_CS"/>
</dbReference>
<keyword evidence="3 5" id="KW-0949">S-adenosyl-L-methionine</keyword>
<dbReference type="Gene3D" id="3.40.50.150">
    <property type="entry name" value="Vaccinia Virus protein VP39"/>
    <property type="match status" value="1"/>
</dbReference>
<feature type="domain" description="Release factor glutamine methyltransferase N-terminal" evidence="7">
    <location>
        <begin position="10"/>
        <end position="78"/>
    </location>
</feature>
<dbReference type="OrthoDB" id="9800643at2"/>
<dbReference type="NCBIfam" id="TIGR00536">
    <property type="entry name" value="hemK_fam"/>
    <property type="match status" value="1"/>
</dbReference>
<feature type="binding site" evidence="5">
    <location>
        <position position="174"/>
    </location>
    <ligand>
        <name>S-adenosyl-L-methionine</name>
        <dbReference type="ChEBI" id="CHEBI:59789"/>
    </ligand>
</feature>
<dbReference type="Pfam" id="PF05175">
    <property type="entry name" value="MTS"/>
    <property type="match status" value="1"/>
</dbReference>
<evidence type="ECO:0000256" key="1">
    <source>
        <dbReference type="ARBA" id="ARBA00022603"/>
    </source>
</evidence>
<feature type="domain" description="Methyltransferase small" evidence="6">
    <location>
        <begin position="107"/>
        <end position="194"/>
    </location>
</feature>
<evidence type="ECO:0000313" key="9">
    <source>
        <dbReference type="Proteomes" id="UP000076830"/>
    </source>
</evidence>
<evidence type="ECO:0000256" key="4">
    <source>
        <dbReference type="ARBA" id="ARBA00048391"/>
    </source>
</evidence>
<dbReference type="InterPro" id="IPR029063">
    <property type="entry name" value="SAM-dependent_MTases_sf"/>
</dbReference>
<dbReference type="InterPro" id="IPR007848">
    <property type="entry name" value="Small_mtfrase_dom"/>
</dbReference>
<dbReference type="EC" id="2.1.1.297" evidence="5"/>